<feature type="region of interest" description="Disordered" evidence="1">
    <location>
        <begin position="1"/>
        <end position="63"/>
    </location>
</feature>
<protein>
    <submittedName>
        <fullName evidence="2">ORF61</fullName>
    </submittedName>
</protein>
<sequence length="408" mass="47213">MTDRSRFSSLFSRRGRRDRSSSRDDLSDNNESMQIDEYPDYEKAPFDGNEDANEVGEGYGVVPANEPIEGAAFAEPVVPPQNPLIRLHNLPPTPIEISDEEDGRRPAEAPAQENVQPTPQPVPPPTQTYDVDETDLGKIIELEGRLGVRPTRRLSKSKANVKATNGFEFDTKTPSEIYFNNDPMTIRVVPPLLQYIPNRPNNVFYVQKAIDNLKYYLQNIIDYNEMNLLTFFISYDVGQEHKVYFETIINNILEFNPNRDNLDRAINLFEYYYNSFINVFDILLYVVVNVNYSTDEPNAITYSLMNFINGCAQFIENKIVKRLELHKVTRSRTNPIDEATKYRIKDIQSDLTNLYNAKLIALMQNRFYKYTGNNLDVTFELPRQPKDPSQQILELRYQVEVINTDLYI</sequence>
<evidence type="ECO:0000313" key="3">
    <source>
        <dbReference type="Proteomes" id="UP000201737"/>
    </source>
</evidence>
<evidence type="ECO:0000256" key="1">
    <source>
        <dbReference type="SAM" id="MobiDB-lite"/>
    </source>
</evidence>
<keyword evidence="3" id="KW-1185">Reference proteome</keyword>
<evidence type="ECO:0000313" key="2">
    <source>
        <dbReference type="EMBL" id="AAR28825.1"/>
    </source>
</evidence>
<proteinExistence type="predicted"/>
<dbReference type="RefSeq" id="YP_758358.1">
    <property type="nucleotide sequence ID" value="NC_008348.1"/>
</dbReference>
<dbReference type="KEGG" id="vg:5176345"/>
<reference evidence="2 3" key="1">
    <citation type="journal article" date="2007" name="Virus Genes">
        <title>Genome sequence of Leucania seperata nucleopolyhedrovirus.</title>
        <authorList>
            <person name="Xiao H."/>
            <person name="Qi Y."/>
        </authorList>
    </citation>
    <scope>NUCLEOTIDE SEQUENCE [LARGE SCALE GENOMIC DNA]</scope>
    <source>
        <strain evidence="2 3">AH1</strain>
    </source>
</reference>
<reference evidence="2 3" key="2">
    <citation type="journal article" date="2007" name="Virus Res.">
        <title>P13 of Leucania separata multiple nuclear polyhedrosis virus affected the polyhedra and budded virions yields of AcMNPV.</title>
        <authorList>
            <person name="Du E.Q."/>
            <person name="Yan F."/>
            <person name="Jin W.X."/>
            <person name="Lu N."/>
            <person name="Xiao H.Z."/>
            <person name="Lu S.Y."/>
            <person name="Qi Y.P."/>
        </authorList>
    </citation>
    <scope>NUCLEOTIDE SEQUENCE [LARGE SCALE GENOMIC DNA]</scope>
    <source>
        <strain evidence="2 3">AH1</strain>
    </source>
</reference>
<organismHost>
    <name type="scientific">Lepidoptera</name>
    <name type="common">moths &amp; butterflies</name>
    <dbReference type="NCBI Taxonomy" id="7088"/>
</organismHost>
<dbReference type="Proteomes" id="UP000201737">
    <property type="component" value="Segment"/>
</dbReference>
<feature type="region of interest" description="Disordered" evidence="1">
    <location>
        <begin position="87"/>
        <end position="129"/>
    </location>
</feature>
<dbReference type="GeneID" id="5176345"/>
<organism evidence="2 3">
    <name type="scientific">Leucania separata nucleopolyhedrovirus</name>
    <name type="common">LsNPV</name>
    <dbReference type="NCBI Taxonomy" id="1307956"/>
    <lineage>
        <taxon>Viruses</taxon>
        <taxon>Viruses incertae sedis</taxon>
        <taxon>Naldaviricetes</taxon>
        <taxon>Lefavirales</taxon>
        <taxon>Baculoviridae</taxon>
        <taxon>Alphabaculovirus</taxon>
        <taxon>Alphabaculovirus leseparatae</taxon>
    </lineage>
</organism>
<name>Q0IL58_NPVLS</name>
<accession>Q0IL58</accession>
<dbReference type="EMBL" id="AY394490">
    <property type="protein sequence ID" value="AAR28825.1"/>
    <property type="molecule type" value="Genomic_DNA"/>
</dbReference>